<evidence type="ECO:0000259" key="4">
    <source>
        <dbReference type="Pfam" id="PF00127"/>
    </source>
</evidence>
<name>A0ABW0R907_9BACL</name>
<accession>A0ABW0R907</accession>
<dbReference type="Proteomes" id="UP001596108">
    <property type="component" value="Unassembled WGS sequence"/>
</dbReference>
<proteinExistence type="predicted"/>
<keyword evidence="3" id="KW-0732">Signal</keyword>
<sequence>MFKKKLGLWILVLALFVTIGGQTAFATSDTSTTAQSWDVDVSIVNSTEVIIFSMQPRTLIIHEGDTVNFTNRGVAAPHTVTFWGQTTPAAPDDSFAAPSVPNGSSWDGKSMINSGLMFPGQSYSITFTGSGVYPYLCLLHPAMVGDIIVVPKGQPIPSKADQQAQQAAKLKELDQQVASIKKERSVTSYAKNKDGSFTYSGYAGSGTPELMINAYSPNTYYINEGDSITWNTDAPDFQFVFFNLPKGFVPIKDNGDFDPLLETPTGGPDFDGKETISSGPIMPAMPAMAGMPAMPAMPFTLKFSKAGTYTFTDPVWGKSGKVIVAPKGAAKLVVNNVPIVTDVQVKQGQTLVPSTVVAKLTKQKLVVGKDIVKYTINKKTYVSIQEVVAKVGGTYNYDAAIKLVTVTAK</sequence>
<evidence type="ECO:0000256" key="2">
    <source>
        <dbReference type="ARBA" id="ARBA00023008"/>
    </source>
</evidence>
<keyword evidence="1" id="KW-0479">Metal-binding</keyword>
<protein>
    <submittedName>
        <fullName evidence="5">Plastocyanin/azurin family copper-binding protein</fullName>
    </submittedName>
</protein>
<dbReference type="PANTHER" id="PTHR36507:SF1">
    <property type="entry name" value="BLL1555 PROTEIN"/>
    <property type="match status" value="1"/>
</dbReference>
<keyword evidence="6" id="KW-1185">Reference proteome</keyword>
<comment type="caution">
    <text evidence="5">The sequence shown here is derived from an EMBL/GenBank/DDBJ whole genome shotgun (WGS) entry which is preliminary data.</text>
</comment>
<organism evidence="5 6">
    <name type="scientific">Cohnella yongneupensis</name>
    <dbReference type="NCBI Taxonomy" id="425006"/>
    <lineage>
        <taxon>Bacteria</taxon>
        <taxon>Bacillati</taxon>
        <taxon>Bacillota</taxon>
        <taxon>Bacilli</taxon>
        <taxon>Bacillales</taxon>
        <taxon>Paenibacillaceae</taxon>
        <taxon>Cohnella</taxon>
    </lineage>
</organism>
<dbReference type="Pfam" id="PF00127">
    <property type="entry name" value="Copper-bind"/>
    <property type="match status" value="1"/>
</dbReference>
<dbReference type="SUPFAM" id="SSF49503">
    <property type="entry name" value="Cupredoxins"/>
    <property type="match status" value="1"/>
</dbReference>
<dbReference type="RefSeq" id="WP_378113808.1">
    <property type="nucleotide sequence ID" value="NZ_JBHSNC010000056.1"/>
</dbReference>
<dbReference type="InterPro" id="IPR052721">
    <property type="entry name" value="ET_Amicyanin"/>
</dbReference>
<dbReference type="PANTHER" id="PTHR36507">
    <property type="entry name" value="BLL1555 PROTEIN"/>
    <property type="match status" value="1"/>
</dbReference>
<keyword evidence="2" id="KW-0186">Copper</keyword>
<feature type="chain" id="PRO_5046164096" evidence="3">
    <location>
        <begin position="27"/>
        <end position="409"/>
    </location>
</feature>
<dbReference type="InterPro" id="IPR008972">
    <property type="entry name" value="Cupredoxin"/>
</dbReference>
<evidence type="ECO:0000256" key="3">
    <source>
        <dbReference type="SAM" id="SignalP"/>
    </source>
</evidence>
<evidence type="ECO:0000313" key="5">
    <source>
        <dbReference type="EMBL" id="MFC5531849.1"/>
    </source>
</evidence>
<feature type="signal peptide" evidence="3">
    <location>
        <begin position="1"/>
        <end position="26"/>
    </location>
</feature>
<evidence type="ECO:0000256" key="1">
    <source>
        <dbReference type="ARBA" id="ARBA00022723"/>
    </source>
</evidence>
<reference evidence="6" key="1">
    <citation type="journal article" date="2019" name="Int. J. Syst. Evol. Microbiol.">
        <title>The Global Catalogue of Microorganisms (GCM) 10K type strain sequencing project: providing services to taxonomists for standard genome sequencing and annotation.</title>
        <authorList>
            <consortium name="The Broad Institute Genomics Platform"/>
            <consortium name="The Broad Institute Genome Sequencing Center for Infectious Disease"/>
            <person name="Wu L."/>
            <person name="Ma J."/>
        </authorList>
    </citation>
    <scope>NUCLEOTIDE SEQUENCE [LARGE SCALE GENOMIC DNA]</scope>
    <source>
        <strain evidence="6">CGMCC 1.18578</strain>
    </source>
</reference>
<gene>
    <name evidence="5" type="ORF">ACFPQ4_20735</name>
</gene>
<evidence type="ECO:0000313" key="6">
    <source>
        <dbReference type="Proteomes" id="UP001596108"/>
    </source>
</evidence>
<feature type="domain" description="Blue (type 1) copper" evidence="4">
    <location>
        <begin position="53"/>
        <end position="149"/>
    </location>
</feature>
<dbReference type="Gene3D" id="2.60.40.420">
    <property type="entry name" value="Cupredoxins - blue copper proteins"/>
    <property type="match status" value="2"/>
</dbReference>
<dbReference type="InterPro" id="IPR000923">
    <property type="entry name" value="BlueCu_1"/>
</dbReference>
<dbReference type="EMBL" id="JBHSNC010000056">
    <property type="protein sequence ID" value="MFC5531849.1"/>
    <property type="molecule type" value="Genomic_DNA"/>
</dbReference>